<proteinExistence type="predicted"/>
<name>A0A8S5V4A0_9CAUD</name>
<accession>A0A8S5V4A0</accession>
<dbReference type="EMBL" id="BK016194">
    <property type="protein sequence ID" value="DAG01525.1"/>
    <property type="molecule type" value="Genomic_DNA"/>
</dbReference>
<sequence>MRSSYQLSQRWNKATFGVQKEYRRNLYHPITQSSCLDDDIFRYQSPLRRTSVQH</sequence>
<organism evidence="1">
    <name type="scientific">Siphoviridae sp. ctNHg2</name>
    <dbReference type="NCBI Taxonomy" id="2825467"/>
    <lineage>
        <taxon>Viruses</taxon>
        <taxon>Duplodnaviria</taxon>
        <taxon>Heunggongvirae</taxon>
        <taxon>Uroviricota</taxon>
        <taxon>Caudoviricetes</taxon>
    </lineage>
</organism>
<protein>
    <submittedName>
        <fullName evidence="1">Uncharacterized protein</fullName>
    </submittedName>
</protein>
<evidence type="ECO:0000313" key="1">
    <source>
        <dbReference type="EMBL" id="DAG01525.1"/>
    </source>
</evidence>
<reference evidence="1" key="1">
    <citation type="journal article" date="2021" name="Proc. Natl. Acad. Sci. U.S.A.">
        <title>A Catalog of Tens of Thousands of Viruses from Human Metagenomes Reveals Hidden Associations with Chronic Diseases.</title>
        <authorList>
            <person name="Tisza M.J."/>
            <person name="Buck C.B."/>
        </authorList>
    </citation>
    <scope>NUCLEOTIDE SEQUENCE</scope>
    <source>
        <strain evidence="1">CtNHg2</strain>
    </source>
</reference>